<dbReference type="GO" id="GO:0004181">
    <property type="term" value="F:metallocarboxypeptidase activity"/>
    <property type="evidence" value="ECO:0007669"/>
    <property type="project" value="InterPro"/>
</dbReference>
<dbReference type="GO" id="GO:0007596">
    <property type="term" value="P:blood coagulation"/>
    <property type="evidence" value="ECO:0007669"/>
    <property type="project" value="UniProtKB-KW"/>
</dbReference>
<keyword evidence="9" id="KW-0732">Signal</keyword>
<proteinExistence type="inferred from homology"/>
<keyword evidence="13" id="KW-0094">Blood coagulation</keyword>
<keyword evidence="12" id="KW-0482">Metalloprotease</keyword>
<feature type="transmembrane region" description="Helical" evidence="25">
    <location>
        <begin position="68"/>
        <end position="85"/>
    </location>
</feature>
<comment type="cofactor">
    <cofactor evidence="1">
        <name>Zn(2+)</name>
        <dbReference type="ChEBI" id="CHEBI:29105"/>
    </cofactor>
</comment>
<dbReference type="InterPro" id="IPR033849">
    <property type="entry name" value="CPB2"/>
</dbReference>
<evidence type="ECO:0000256" key="23">
    <source>
        <dbReference type="ARBA" id="ARBA00078332"/>
    </source>
</evidence>
<feature type="active site" description="Proton donor/acceptor" evidence="24">
    <location>
        <position position="455"/>
    </location>
</feature>
<evidence type="ECO:0000256" key="25">
    <source>
        <dbReference type="SAM" id="Phobius"/>
    </source>
</evidence>
<reference evidence="27" key="2">
    <citation type="submission" date="2025-08" db="UniProtKB">
        <authorList>
            <consortium name="Ensembl"/>
        </authorList>
    </citation>
    <scope>IDENTIFICATION</scope>
</reference>
<dbReference type="GO" id="GO:0005615">
    <property type="term" value="C:extracellular space"/>
    <property type="evidence" value="ECO:0007669"/>
    <property type="project" value="TreeGrafter"/>
</dbReference>
<dbReference type="Gene3D" id="3.30.70.340">
    <property type="entry name" value="Metallocarboxypeptidase-like"/>
    <property type="match status" value="1"/>
</dbReference>
<evidence type="ECO:0000256" key="7">
    <source>
        <dbReference type="ARBA" id="ARBA00022696"/>
    </source>
</evidence>
<comment type="catalytic activity">
    <reaction evidence="18">
        <text>Release of C-terminal Arg and Lys from a polypeptide.</text>
        <dbReference type="EC" id="3.4.17.20"/>
    </reaction>
</comment>
<evidence type="ECO:0000256" key="13">
    <source>
        <dbReference type="ARBA" id="ARBA00023084"/>
    </source>
</evidence>
<evidence type="ECO:0000256" key="3">
    <source>
        <dbReference type="ARBA" id="ARBA00005988"/>
    </source>
</evidence>
<keyword evidence="14" id="KW-0865">Zymogen</keyword>
<dbReference type="GO" id="GO:0008270">
    <property type="term" value="F:zinc ion binding"/>
    <property type="evidence" value="ECO:0007669"/>
    <property type="project" value="InterPro"/>
</dbReference>
<dbReference type="Ensembl" id="ENSBGRT00000041136.1">
    <property type="protein sequence ID" value="ENSBGRP00000035569.1"/>
    <property type="gene ID" value="ENSBGRG00000022064.1"/>
</dbReference>
<evidence type="ECO:0000313" key="27">
    <source>
        <dbReference type="Ensembl" id="ENSBGRP00000035569.1"/>
    </source>
</evidence>
<dbReference type="AlphaFoldDB" id="A0A8B9YH76"/>
<evidence type="ECO:0000256" key="17">
    <source>
        <dbReference type="ARBA" id="ARBA00023281"/>
    </source>
</evidence>
<protein>
    <recommendedName>
        <fullName evidence="21">Carboxypeptidase B2</fullName>
        <ecNumber evidence="20">3.4.17.20</ecNumber>
    </recommendedName>
    <alternativeName>
        <fullName evidence="23">Carboxypeptidase U</fullName>
    </alternativeName>
    <alternativeName>
        <fullName evidence="22">Thrombin-activable fibrinolysis inhibitor</fullName>
    </alternativeName>
</protein>
<dbReference type="Gene3D" id="3.40.630.10">
    <property type="entry name" value="Zn peptidases"/>
    <property type="match status" value="1"/>
</dbReference>
<evidence type="ECO:0000256" key="9">
    <source>
        <dbReference type="ARBA" id="ARBA00022729"/>
    </source>
</evidence>
<evidence type="ECO:0000256" key="21">
    <source>
        <dbReference type="ARBA" id="ARBA00070087"/>
    </source>
</evidence>
<keyword evidence="15" id="KW-1015">Disulfide bond</keyword>
<comment type="function">
    <text evidence="19">Cleaves C-terminal arginine or lysine residues from biologically active peptides such as kinins or anaphylatoxins in the circulation thereby regulating their activities. Down-regulates fibrinolysis by removing C-terminal lysine residues from fibrin that has already been partially degraded by plasmin.</text>
</comment>
<evidence type="ECO:0000256" key="24">
    <source>
        <dbReference type="PROSITE-ProRule" id="PRU01379"/>
    </source>
</evidence>
<dbReference type="GO" id="GO:0006508">
    <property type="term" value="P:proteolysis"/>
    <property type="evidence" value="ECO:0007669"/>
    <property type="project" value="UniProtKB-KW"/>
</dbReference>
<dbReference type="CDD" id="cd06246">
    <property type="entry name" value="M14_CPB2"/>
    <property type="match status" value="1"/>
</dbReference>
<dbReference type="Pfam" id="PF00246">
    <property type="entry name" value="Peptidase_M14"/>
    <property type="match status" value="1"/>
</dbReference>
<keyword evidence="25" id="KW-0812">Transmembrane</keyword>
<name>A0A8B9YH76_BOSMU</name>
<dbReference type="PANTHER" id="PTHR11705:SF17">
    <property type="entry name" value="CARBOXYPEPTIDASE B2"/>
    <property type="match status" value="1"/>
</dbReference>
<dbReference type="SUPFAM" id="SSF54897">
    <property type="entry name" value="Protease propeptides/inhibitors"/>
    <property type="match status" value="1"/>
</dbReference>
<gene>
    <name evidence="27" type="primary">LCP1</name>
</gene>
<evidence type="ECO:0000256" key="20">
    <source>
        <dbReference type="ARBA" id="ARBA00066563"/>
    </source>
</evidence>
<reference evidence="27" key="3">
    <citation type="submission" date="2025-09" db="UniProtKB">
        <authorList>
            <consortium name="Ensembl"/>
        </authorList>
    </citation>
    <scope>IDENTIFICATION</scope>
</reference>
<dbReference type="PANTHER" id="PTHR11705">
    <property type="entry name" value="PROTEASE FAMILY M14 CARBOXYPEPTIDASE A,B"/>
    <property type="match status" value="1"/>
</dbReference>
<keyword evidence="16" id="KW-0325">Glycoprotein</keyword>
<evidence type="ECO:0000256" key="16">
    <source>
        <dbReference type="ARBA" id="ARBA00023180"/>
    </source>
</evidence>
<evidence type="ECO:0000256" key="6">
    <source>
        <dbReference type="ARBA" id="ARBA00022670"/>
    </source>
</evidence>
<comment type="similarity">
    <text evidence="3 24">Belongs to the peptidase M14 family.</text>
</comment>
<evidence type="ECO:0000256" key="15">
    <source>
        <dbReference type="ARBA" id="ARBA00023157"/>
    </source>
</evidence>
<evidence type="ECO:0000256" key="5">
    <source>
        <dbReference type="ARBA" id="ARBA00022645"/>
    </source>
</evidence>
<keyword evidence="17" id="KW-0280">Fibrinolysis</keyword>
<accession>A0A8B9YH76</accession>
<dbReference type="InterPro" id="IPR003146">
    <property type="entry name" value="M14A_act_pep"/>
</dbReference>
<keyword evidence="4" id="KW-0964">Secreted</keyword>
<feature type="domain" description="Peptidase M14" evidence="26">
    <location>
        <begin position="192"/>
        <end position="489"/>
    </location>
</feature>
<keyword evidence="7" id="KW-0356">Hemostasis</keyword>
<sequence length="493" mass="57463">MFYMFNFLSALFYMCVYMYAHIYISFQVGGRVNLVPISPPRVKQNLAYLKIYGEILFYFNILFPFRNYLESLPYVIYLIFIFYITSKSCVCFSPRGQVLSALPRTSRQVQILQNVTTTYKIVLWQPVAAEYIVKGYEVHFFVNASDVSNVKAHLNASRIPFRVLVENVEDLIRQQTSNDTISPRASSSYYEQYHSLNEIYSWIEVMTERYPDMVEKIHIGSSYEKYPLYVLKVSKKEQRAKNAMWIDCGIHAREWISPAFCLWFVGSVTYYYGKEKMHTNLLKHMDFYIMPVVNVDGYDYTWKKDRMWRKNRSLHEKNACVGTDLNRNFASKHWCGEGASSSSCSEIYCGTYPESEPEVKAVADFLRRNIKHIKAYISMHSYSQKIVFPYSYSRSRSKDHEELSLVAREAVFAMENIHRNIRYTHGSGSESLYLAPGGSDDWIYDLGIKYSFTFELRDKGKYGFLLPESYIRPTCSEALVAVAKIASHVVKNV</sequence>
<evidence type="ECO:0000256" key="14">
    <source>
        <dbReference type="ARBA" id="ARBA00023145"/>
    </source>
</evidence>
<dbReference type="GeneTree" id="ENSGT00950000183097"/>
<dbReference type="SUPFAM" id="SSF53187">
    <property type="entry name" value="Zn-dependent exopeptidases"/>
    <property type="match status" value="1"/>
</dbReference>
<feature type="transmembrane region" description="Helical" evidence="25">
    <location>
        <begin position="46"/>
        <end position="63"/>
    </location>
</feature>
<keyword evidence="6" id="KW-0645">Protease</keyword>
<dbReference type="InterPro" id="IPR000834">
    <property type="entry name" value="Peptidase_M14"/>
</dbReference>
<dbReference type="Pfam" id="PF02244">
    <property type="entry name" value="Propep_M14"/>
    <property type="match status" value="1"/>
</dbReference>
<evidence type="ECO:0000256" key="19">
    <source>
        <dbReference type="ARBA" id="ARBA00053927"/>
    </source>
</evidence>
<keyword evidence="28" id="KW-1185">Reference proteome</keyword>
<dbReference type="Proteomes" id="UP000694520">
    <property type="component" value="Chromosome 15"/>
</dbReference>
<keyword evidence="25" id="KW-1133">Transmembrane helix</keyword>
<evidence type="ECO:0000256" key="18">
    <source>
        <dbReference type="ARBA" id="ARBA00050711"/>
    </source>
</evidence>
<feature type="transmembrane region" description="Helical" evidence="25">
    <location>
        <begin position="7"/>
        <end position="26"/>
    </location>
</feature>
<evidence type="ECO:0000259" key="26">
    <source>
        <dbReference type="PROSITE" id="PS52035"/>
    </source>
</evidence>
<dbReference type="SMART" id="SM00631">
    <property type="entry name" value="Zn_pept"/>
    <property type="match status" value="1"/>
</dbReference>
<dbReference type="FunFam" id="3.40.630.10:FF:000084">
    <property type="entry name" value="Carboxypeptidase B2"/>
    <property type="match status" value="1"/>
</dbReference>
<evidence type="ECO:0000256" key="1">
    <source>
        <dbReference type="ARBA" id="ARBA00001947"/>
    </source>
</evidence>
<reference evidence="27" key="1">
    <citation type="submission" date="2019-05" db="EMBL/GenBank/DDBJ databases">
        <authorList>
            <person name="Zhang S."/>
            <person name="Liu J."/>
        </authorList>
    </citation>
    <scope>NUCLEOTIDE SEQUENCE [LARGE SCALE GENOMIC DNA]</scope>
</reference>
<dbReference type="PROSITE" id="PS52035">
    <property type="entry name" value="PEPTIDASE_M14"/>
    <property type="match status" value="1"/>
</dbReference>
<keyword evidence="25" id="KW-0472">Membrane</keyword>
<dbReference type="PRINTS" id="PR00765">
    <property type="entry name" value="CRBOXYPTASEA"/>
</dbReference>
<evidence type="ECO:0000256" key="12">
    <source>
        <dbReference type="ARBA" id="ARBA00023049"/>
    </source>
</evidence>
<dbReference type="InterPro" id="IPR036990">
    <property type="entry name" value="M14A-like_propep"/>
</dbReference>
<keyword evidence="11" id="KW-0862">Zinc</keyword>
<evidence type="ECO:0000313" key="28">
    <source>
        <dbReference type="Proteomes" id="UP000694520"/>
    </source>
</evidence>
<evidence type="ECO:0000256" key="8">
    <source>
        <dbReference type="ARBA" id="ARBA00022723"/>
    </source>
</evidence>
<organism evidence="27 28">
    <name type="scientific">Bos mutus grunniens</name>
    <name type="common">Wild yak</name>
    <name type="synonym">Bos grunniens</name>
    <dbReference type="NCBI Taxonomy" id="30521"/>
    <lineage>
        <taxon>Eukaryota</taxon>
        <taxon>Metazoa</taxon>
        <taxon>Chordata</taxon>
        <taxon>Craniata</taxon>
        <taxon>Vertebrata</taxon>
        <taxon>Euteleostomi</taxon>
        <taxon>Mammalia</taxon>
        <taxon>Eutheria</taxon>
        <taxon>Laurasiatheria</taxon>
        <taxon>Artiodactyla</taxon>
        <taxon>Ruminantia</taxon>
        <taxon>Pecora</taxon>
        <taxon>Bovidae</taxon>
        <taxon>Bovinae</taxon>
        <taxon>Bos</taxon>
    </lineage>
</organism>
<evidence type="ECO:0000256" key="22">
    <source>
        <dbReference type="ARBA" id="ARBA00075534"/>
    </source>
</evidence>
<comment type="subcellular location">
    <subcellularLocation>
        <location evidence="2">Secreted</location>
    </subcellularLocation>
</comment>
<keyword evidence="5" id="KW-0121">Carboxypeptidase</keyword>
<evidence type="ECO:0000256" key="4">
    <source>
        <dbReference type="ARBA" id="ARBA00022525"/>
    </source>
</evidence>
<evidence type="ECO:0000256" key="11">
    <source>
        <dbReference type="ARBA" id="ARBA00022833"/>
    </source>
</evidence>
<keyword evidence="8" id="KW-0479">Metal-binding</keyword>
<evidence type="ECO:0000256" key="2">
    <source>
        <dbReference type="ARBA" id="ARBA00004613"/>
    </source>
</evidence>
<dbReference type="FunFam" id="3.30.70.340:FF:000003">
    <property type="entry name" value="Carboxypeptidase B2"/>
    <property type="match status" value="1"/>
</dbReference>
<dbReference type="EC" id="3.4.17.20" evidence="20"/>
<evidence type="ECO:0000256" key="10">
    <source>
        <dbReference type="ARBA" id="ARBA00022801"/>
    </source>
</evidence>
<dbReference type="GO" id="GO:0042730">
    <property type="term" value="P:fibrinolysis"/>
    <property type="evidence" value="ECO:0007669"/>
    <property type="project" value="UniProtKB-KW"/>
</dbReference>
<keyword evidence="10" id="KW-0378">Hydrolase</keyword>